<dbReference type="SUPFAM" id="SSF53756">
    <property type="entry name" value="UDP-Glycosyltransferase/glycogen phosphorylase"/>
    <property type="match status" value="1"/>
</dbReference>
<dbReference type="EMBL" id="JAJITC010000007">
    <property type="protein sequence ID" value="MCC8403289.1"/>
    <property type="molecule type" value="Genomic_DNA"/>
</dbReference>
<dbReference type="Gene3D" id="3.40.50.2000">
    <property type="entry name" value="Glycogen Phosphorylase B"/>
    <property type="match status" value="1"/>
</dbReference>
<keyword evidence="2" id="KW-1185">Reference proteome</keyword>
<proteinExistence type="predicted"/>
<accession>A0ABS8KFS6</accession>
<dbReference type="Proteomes" id="UP001430614">
    <property type="component" value="Unassembled WGS sequence"/>
</dbReference>
<evidence type="ECO:0000313" key="1">
    <source>
        <dbReference type="EMBL" id="MCC8403289.1"/>
    </source>
</evidence>
<protein>
    <submittedName>
        <fullName evidence="1">Glycosyltransferase family 4 protein</fullName>
    </submittedName>
</protein>
<gene>
    <name evidence="1" type="ORF">LJ655_15555</name>
</gene>
<sequence>MQVAMFSHWRHAHVLAQTIKSFAPDVIYIDGIRLVDQLAHIGRLSEGRPIIVDFDDLMSRRATVLHRASLPLSAGYLTKSVPAPVMKLINARVLRNAILRYEAFCLARQEREAVEAAHAVTLVSRTDAAALSRTLDARARNKVHVIAPPVSTVRRLMRPVYPLRFVFIGSDRQLQNRLSIEYLCDVWRRVTPDVELVIYGRMVRRYQAVPNVRFAGFAPSQADVYTKNSVALCPAFLAGGIKSKVMEAIAHGCVPVGNETAFEGLGFHEPALAMHADDFERFVANPWPHMDAALRAAERFAAWCESEHSVTAFTTRWRNLLRLSPALPEQPSAMSMPAHQPLQL</sequence>
<name>A0ABS8KFS6_9BURK</name>
<organism evidence="1 2">
    <name type="scientific">Paraburkholderia translucens</name>
    <dbReference type="NCBI Taxonomy" id="2886945"/>
    <lineage>
        <taxon>Bacteria</taxon>
        <taxon>Pseudomonadati</taxon>
        <taxon>Pseudomonadota</taxon>
        <taxon>Betaproteobacteria</taxon>
        <taxon>Burkholderiales</taxon>
        <taxon>Burkholderiaceae</taxon>
        <taxon>Paraburkholderia</taxon>
    </lineage>
</organism>
<evidence type="ECO:0000313" key="2">
    <source>
        <dbReference type="Proteomes" id="UP001430614"/>
    </source>
</evidence>
<dbReference type="RefSeq" id="WP_230562141.1">
    <property type="nucleotide sequence ID" value="NZ_JAJITC010000007.1"/>
</dbReference>
<dbReference type="Pfam" id="PF13692">
    <property type="entry name" value="Glyco_trans_1_4"/>
    <property type="match status" value="1"/>
</dbReference>
<comment type="caution">
    <text evidence="1">The sequence shown here is derived from an EMBL/GenBank/DDBJ whole genome shotgun (WGS) entry which is preliminary data.</text>
</comment>
<reference evidence="1 2" key="1">
    <citation type="submission" date="2021-11" db="EMBL/GenBank/DDBJ databases">
        <authorList>
            <person name="Oh E.-T."/>
            <person name="Kim S.-B."/>
        </authorList>
    </citation>
    <scope>NUCLEOTIDE SEQUENCE [LARGE SCALE GENOMIC DNA]</scope>
    <source>
        <strain evidence="1 2">MMS20-SJTN17</strain>
    </source>
</reference>